<dbReference type="GO" id="GO:0051539">
    <property type="term" value="F:4 iron, 4 sulfur cluster binding"/>
    <property type="evidence" value="ECO:0007669"/>
    <property type="project" value="UniProtKB-KW"/>
</dbReference>
<dbReference type="AlphaFoldDB" id="A0A1E3KX04"/>
<evidence type="ECO:0000313" key="18">
    <source>
        <dbReference type="Proteomes" id="UP000094578"/>
    </source>
</evidence>
<keyword evidence="8 14" id="KW-0269">Exonuclease</keyword>
<evidence type="ECO:0000259" key="15">
    <source>
        <dbReference type="Pfam" id="PF12705"/>
    </source>
</evidence>
<name>A0A1E3KX04_9BACL</name>
<dbReference type="Gene3D" id="3.40.50.300">
    <property type="entry name" value="P-loop containing nucleotide triphosphate hydrolases"/>
    <property type="match status" value="3"/>
</dbReference>
<evidence type="ECO:0000256" key="5">
    <source>
        <dbReference type="ARBA" id="ARBA00022763"/>
    </source>
</evidence>
<organism evidence="17 18">
    <name type="scientific">Paenibacillus nuruki</name>
    <dbReference type="NCBI Taxonomy" id="1886670"/>
    <lineage>
        <taxon>Bacteria</taxon>
        <taxon>Bacillati</taxon>
        <taxon>Bacillota</taxon>
        <taxon>Bacilli</taxon>
        <taxon>Bacillales</taxon>
        <taxon>Paenibacillaceae</taxon>
        <taxon>Paenibacillus</taxon>
    </lineage>
</organism>
<keyword evidence="6 14" id="KW-0378">Hydrolase</keyword>
<evidence type="ECO:0000256" key="9">
    <source>
        <dbReference type="ARBA" id="ARBA00022840"/>
    </source>
</evidence>
<dbReference type="SUPFAM" id="SSF52540">
    <property type="entry name" value="P-loop containing nucleoside triphosphate hydrolases"/>
    <property type="match status" value="1"/>
</dbReference>
<feature type="domain" description="PD-(D/E)XK endonuclease-like" evidence="15">
    <location>
        <begin position="804"/>
        <end position="1145"/>
    </location>
</feature>
<feature type="binding site" evidence="14">
    <location>
        <position position="815"/>
    </location>
    <ligand>
        <name>[4Fe-4S] cluster</name>
        <dbReference type="ChEBI" id="CHEBI:49883"/>
    </ligand>
</feature>
<evidence type="ECO:0000256" key="6">
    <source>
        <dbReference type="ARBA" id="ARBA00022801"/>
    </source>
</evidence>
<feature type="binding site" evidence="14">
    <location>
        <position position="1135"/>
    </location>
    <ligand>
        <name>[4Fe-4S] cluster</name>
        <dbReference type="ChEBI" id="CHEBI:49883"/>
    </ligand>
</feature>
<evidence type="ECO:0000256" key="1">
    <source>
        <dbReference type="ARBA" id="ARBA00022485"/>
    </source>
</evidence>
<evidence type="ECO:0000256" key="12">
    <source>
        <dbReference type="ARBA" id="ARBA00023125"/>
    </source>
</evidence>
<evidence type="ECO:0000256" key="14">
    <source>
        <dbReference type="HAMAP-Rule" id="MF_01452"/>
    </source>
</evidence>
<dbReference type="Gene3D" id="6.10.140.1030">
    <property type="match status" value="1"/>
</dbReference>
<keyword evidence="3 14" id="KW-0479">Metal-binding</keyword>
<dbReference type="InterPro" id="IPR011604">
    <property type="entry name" value="PDDEXK-like_dom_sf"/>
</dbReference>
<dbReference type="EMBL" id="MDER01000096">
    <property type="protein sequence ID" value="ODP26078.1"/>
    <property type="molecule type" value="Genomic_DNA"/>
</dbReference>
<keyword evidence="10 14" id="KW-0408">Iron</keyword>
<evidence type="ECO:0000313" key="17">
    <source>
        <dbReference type="EMBL" id="ODP26078.1"/>
    </source>
</evidence>
<proteinExistence type="inferred from homology"/>
<keyword evidence="9 14" id="KW-0067">ATP-binding</keyword>
<dbReference type="GO" id="GO:0003690">
    <property type="term" value="F:double-stranded DNA binding"/>
    <property type="evidence" value="ECO:0007669"/>
    <property type="project" value="UniProtKB-UniRule"/>
</dbReference>
<dbReference type="GO" id="GO:0005524">
    <property type="term" value="F:ATP binding"/>
    <property type="evidence" value="ECO:0007669"/>
    <property type="project" value="UniProtKB-UniRule"/>
</dbReference>
<dbReference type="InterPro" id="IPR027417">
    <property type="entry name" value="P-loop_NTPase"/>
</dbReference>
<dbReference type="Gene3D" id="3.90.320.10">
    <property type="match status" value="1"/>
</dbReference>
<comment type="miscellaneous">
    <text evidence="14">Despite having conserved helicase domains, this subunit does not have helicase activity.</text>
</comment>
<keyword evidence="12 14" id="KW-0238">DNA-binding</keyword>
<evidence type="ECO:0000256" key="13">
    <source>
        <dbReference type="ARBA" id="ARBA00023204"/>
    </source>
</evidence>
<keyword evidence="5 14" id="KW-0227">DNA damage</keyword>
<comment type="similarity">
    <text evidence="14">Belongs to the helicase family. AddB/RexB type 1 subfamily.</text>
</comment>
<dbReference type="GO" id="GO:0046872">
    <property type="term" value="F:metal ion binding"/>
    <property type="evidence" value="ECO:0007669"/>
    <property type="project" value="UniProtKB-KW"/>
</dbReference>
<dbReference type="PATRIC" id="fig|1886670.3.peg.4557"/>
<reference evidence="17 18" key="1">
    <citation type="submission" date="2016-08" db="EMBL/GenBank/DDBJ databases">
        <title>Genome sequencing of Paenibacillus sp. TI45-13ar, isolated from Korean traditional nuruk.</title>
        <authorList>
            <person name="Kim S.-J."/>
        </authorList>
    </citation>
    <scope>NUCLEOTIDE SEQUENCE [LARGE SCALE GENOMIC DNA]</scope>
    <source>
        <strain evidence="17 18">TI45-13ar</strain>
    </source>
</reference>
<comment type="cofactor">
    <cofactor evidence="14">
        <name>Mg(2+)</name>
        <dbReference type="ChEBI" id="CHEBI:18420"/>
    </cofactor>
</comment>
<feature type="binding site" evidence="14">
    <location>
        <position position="1144"/>
    </location>
    <ligand>
        <name>[4Fe-4S] cluster</name>
        <dbReference type="ChEBI" id="CHEBI:49883"/>
    </ligand>
</feature>
<dbReference type="PANTHER" id="PTHR30591">
    <property type="entry name" value="RECBCD ENZYME SUBUNIT RECC"/>
    <property type="match status" value="1"/>
</dbReference>
<feature type="binding site" evidence="14">
    <location>
        <position position="1138"/>
    </location>
    <ligand>
        <name>[4Fe-4S] cluster</name>
        <dbReference type="ChEBI" id="CHEBI:49883"/>
    </ligand>
</feature>
<keyword evidence="13 14" id="KW-0234">DNA repair</keyword>
<dbReference type="InterPro" id="IPR049035">
    <property type="entry name" value="ADDB_N"/>
</dbReference>
<sequence>MLLHFLLGRSGSGKTTTITKRIIDQITQQPDGPPILLLVPEQGSFQAQYALVRSHQSKGNVRVQTYGFRRLANWVLQDVGGSAKTPIGEEGKKMLLYRLIQRHQSQLRMFGTSSDQFGFIGKLSELYNEFKRHTITLEQLTEYSERLSTSARSPLLIDKLHDLQRIYQDFEENLQGLYVDGENTLTDLALAIPESQVLHNIDIWIDGFHSFTPQEYGVIAALLQKANSVTIALTLDRPYDGEPPHELELFHQTATIYIKLKQYANAIDESFTIDVENLSENPTDIPVRFQSSPQLAHLENAYRSSHRWQQAPYVKQVNERQDIHTYAAPDRRSEVESALREMIRLAREEGARWQEMGVFVRQLADYEHIIAPLLQDYEIPYFLDQKRSILQHPLAEFIRSALDIVQYFWRYEDVFRCIKTGLLLPDDGRVTTEDIDRLENVVLASGIHGSRWTDGHPWKGIPSLSLEAGDEVKEISERELAEGQRMQQARQLVVEPLYRFEKRIKKAKHAKEMCIALYQLLEDCQIAMHLEHMSTTATAQGNPLRAREHIQIYGEIIDLLDQMVDIMAEDAIDLGTFAGLLETGLSGIRLGIVPPAIDQVLIGSMDRTRPMDIKYAFVLGMNEGIVPSLFPDSGILSEPERTNMLEGGLELSPGNKRLLLNEQFLIYHALTVASSKLWLSYALTDDEDKGLLPSEVITNVHKLFPFLQEQVATTPLSAQSNDIESLRYVTTPTTTLPHVIAQLREWSRGTTIADSWWHVLNWYTAREAWRPQISMLVQSLFYRNTGELLETETSRHLYGQTLRTSVSGMEQFVSCPFAHFASRGLRLRERQEYRLKAPDIGQLFHASLTDLATTLKEQGRAWGELTREECVEIAYEAVDKHIPRLQGQILSSSKRYNYISRKLREIVSRASIMLGEQARRGDFEPLYLELAFGPNGQWPPLRFTLENGCTMEIVGRIDRVDVAEGDDTLLLRIIDYKSSQTDLKLHEVYYGLALQMLTYLDVLLTHAEQQLGQSAQPAGALYFHVHNPMLQAGNGLSMQQSEQEMLKRFKMKGLLLADRDVIGKMDTELDKGYSAILPVAVKADGGFYSSSAVATGEQWQELLRNVRQTAQEIGTQITDGTTQITPYRIEQEKACDYCDYKSVCQFDETLKDNQYKLLQKPGKNETWELLQNRHDYQKGDSPS</sequence>
<gene>
    <name evidence="14 17" type="primary">addB</name>
    <name evidence="17" type="ORF">PTI45_04535</name>
</gene>
<evidence type="ECO:0000256" key="7">
    <source>
        <dbReference type="ARBA" id="ARBA00022806"/>
    </source>
</evidence>
<comment type="function">
    <text evidence="14">The heterodimer acts as both an ATP-dependent DNA helicase and an ATP-dependent, dual-direction single-stranded exonuclease. Recognizes the chi site generating a DNA molecule suitable for the initiation of homologous recombination. The AddB subunit has 5' -&gt; 3' nuclease activity but not helicase activity.</text>
</comment>
<evidence type="ECO:0000259" key="16">
    <source>
        <dbReference type="Pfam" id="PF21445"/>
    </source>
</evidence>
<comment type="subunit">
    <text evidence="14">Heterodimer of AddA and AddB.</text>
</comment>
<evidence type="ECO:0000256" key="4">
    <source>
        <dbReference type="ARBA" id="ARBA00022741"/>
    </source>
</evidence>
<evidence type="ECO:0000256" key="2">
    <source>
        <dbReference type="ARBA" id="ARBA00022722"/>
    </source>
</evidence>
<dbReference type="Pfam" id="PF12705">
    <property type="entry name" value="PDDEXK_1"/>
    <property type="match status" value="1"/>
</dbReference>
<dbReference type="EC" id="3.1.-.-" evidence="14"/>
<keyword evidence="1 14" id="KW-0004">4Fe-4S</keyword>
<evidence type="ECO:0000256" key="8">
    <source>
        <dbReference type="ARBA" id="ARBA00022839"/>
    </source>
</evidence>
<keyword evidence="2 14" id="KW-0540">Nuclease</keyword>
<protein>
    <recommendedName>
        <fullName evidence="14">ATP-dependent helicase/deoxyribonuclease subunit B</fullName>
        <ecNumber evidence="14">3.1.-.-</ecNumber>
    </recommendedName>
    <alternativeName>
        <fullName evidence="14">ATP-dependent helicase/nuclease subunit AddB</fullName>
    </alternativeName>
</protein>
<evidence type="ECO:0000256" key="3">
    <source>
        <dbReference type="ARBA" id="ARBA00022723"/>
    </source>
</evidence>
<dbReference type="NCBIfam" id="TIGR02773">
    <property type="entry name" value="addB_Gpos"/>
    <property type="match status" value="1"/>
</dbReference>
<evidence type="ECO:0000256" key="11">
    <source>
        <dbReference type="ARBA" id="ARBA00023014"/>
    </source>
</evidence>
<dbReference type="STRING" id="1886670.PTI45_04535"/>
<dbReference type="InterPro" id="IPR014140">
    <property type="entry name" value="DNA_helicase_suAddB"/>
</dbReference>
<feature type="domain" description="ATP-dependent helicase/deoxyribonuclease subunit B N-terminal" evidence="16">
    <location>
        <begin position="5"/>
        <end position="299"/>
    </location>
</feature>
<dbReference type="GO" id="GO:0008409">
    <property type="term" value="F:5'-3' exonuclease activity"/>
    <property type="evidence" value="ECO:0007669"/>
    <property type="project" value="UniProtKB-UniRule"/>
</dbReference>
<keyword evidence="18" id="KW-1185">Reference proteome</keyword>
<keyword evidence="11 14" id="KW-0411">Iron-sulfur</keyword>
<dbReference type="Pfam" id="PF21445">
    <property type="entry name" value="ADDB_N"/>
    <property type="match status" value="1"/>
</dbReference>
<comment type="cofactor">
    <cofactor evidence="14">
        <name>[4Fe-4S] cluster</name>
        <dbReference type="ChEBI" id="CHEBI:49883"/>
    </cofactor>
    <text evidence="14">Binds 1 [4Fe-4S] cluster.</text>
</comment>
<comment type="caution">
    <text evidence="17">The sequence shown here is derived from an EMBL/GenBank/DDBJ whole genome shotgun (WGS) entry which is preliminary data.</text>
</comment>
<keyword evidence="7 14" id="KW-0347">Helicase</keyword>
<dbReference type="RefSeq" id="WP_069329841.1">
    <property type="nucleotide sequence ID" value="NZ_MDER01000096.1"/>
</dbReference>
<dbReference type="HAMAP" id="MF_01452">
    <property type="entry name" value="AddB_type1"/>
    <property type="match status" value="1"/>
</dbReference>
<dbReference type="Proteomes" id="UP000094578">
    <property type="component" value="Unassembled WGS sequence"/>
</dbReference>
<keyword evidence="4 14" id="KW-0547">Nucleotide-binding</keyword>
<accession>A0A1E3KX04</accession>
<dbReference type="PANTHER" id="PTHR30591:SF1">
    <property type="entry name" value="RECBCD ENZYME SUBUNIT RECC"/>
    <property type="match status" value="1"/>
</dbReference>
<dbReference type="GO" id="GO:0000724">
    <property type="term" value="P:double-strand break repair via homologous recombination"/>
    <property type="evidence" value="ECO:0007669"/>
    <property type="project" value="UniProtKB-UniRule"/>
</dbReference>
<evidence type="ECO:0000256" key="10">
    <source>
        <dbReference type="ARBA" id="ARBA00023004"/>
    </source>
</evidence>
<dbReference type="InterPro" id="IPR038726">
    <property type="entry name" value="PDDEXK_AddAB-type"/>
</dbReference>
<dbReference type="GO" id="GO:0004386">
    <property type="term" value="F:helicase activity"/>
    <property type="evidence" value="ECO:0007669"/>
    <property type="project" value="UniProtKB-KW"/>
</dbReference>